<evidence type="ECO:0000256" key="4">
    <source>
        <dbReference type="HAMAP-Rule" id="MF_00514"/>
    </source>
</evidence>
<dbReference type="PANTHER" id="PTHR33343">
    <property type="entry name" value="54S RIBOSOMAL PROTEIN BL35M"/>
    <property type="match status" value="1"/>
</dbReference>
<dbReference type="GO" id="GO:0015934">
    <property type="term" value="C:large ribosomal subunit"/>
    <property type="evidence" value="ECO:0007669"/>
    <property type="project" value="TreeGrafter"/>
</dbReference>
<comment type="similarity">
    <text evidence="1 4 5">Belongs to the bacterial ribosomal protein bL35 family.</text>
</comment>
<reference evidence="6 7" key="1">
    <citation type="journal article" date="2019" name="Nat. Microbiol.">
        <title>Mediterranean grassland soil C-N compound turnover is dependent on rainfall and depth, and is mediated by genomically divergent microorganisms.</title>
        <authorList>
            <person name="Diamond S."/>
            <person name="Andeer P.F."/>
            <person name="Li Z."/>
            <person name="Crits-Christoph A."/>
            <person name="Burstein D."/>
            <person name="Anantharaman K."/>
            <person name="Lane K.R."/>
            <person name="Thomas B.C."/>
            <person name="Pan C."/>
            <person name="Northen T.R."/>
            <person name="Banfield J.F."/>
        </authorList>
    </citation>
    <scope>NUCLEOTIDE SEQUENCE [LARGE SCALE GENOMIC DNA]</scope>
    <source>
        <strain evidence="6">NP_8</strain>
    </source>
</reference>
<dbReference type="Pfam" id="PF01632">
    <property type="entry name" value="Ribosomal_L35p"/>
    <property type="match status" value="1"/>
</dbReference>
<organism evidence="6 7">
    <name type="scientific">Candidatus Segetimicrobium genomatis</name>
    <dbReference type="NCBI Taxonomy" id="2569760"/>
    <lineage>
        <taxon>Bacteria</taxon>
        <taxon>Bacillati</taxon>
        <taxon>Candidatus Sysuimicrobiota</taxon>
        <taxon>Candidatus Sysuimicrobiia</taxon>
        <taxon>Candidatus Sysuimicrobiales</taxon>
        <taxon>Candidatus Segetimicrobiaceae</taxon>
        <taxon>Candidatus Segetimicrobium</taxon>
    </lineage>
</organism>
<dbReference type="GO" id="GO:0006412">
    <property type="term" value="P:translation"/>
    <property type="evidence" value="ECO:0007669"/>
    <property type="project" value="UniProtKB-UniRule"/>
</dbReference>
<evidence type="ECO:0000256" key="1">
    <source>
        <dbReference type="ARBA" id="ARBA00006598"/>
    </source>
</evidence>
<dbReference type="HAMAP" id="MF_00514">
    <property type="entry name" value="Ribosomal_bL35"/>
    <property type="match status" value="1"/>
</dbReference>
<name>A0A537IPT8_9BACT</name>
<dbReference type="AlphaFoldDB" id="A0A537IPT8"/>
<dbReference type="PRINTS" id="PR00064">
    <property type="entry name" value="RIBOSOMALL35"/>
</dbReference>
<dbReference type="PANTHER" id="PTHR33343:SF1">
    <property type="entry name" value="LARGE RIBOSOMAL SUBUNIT PROTEIN BL35M"/>
    <property type="match status" value="1"/>
</dbReference>
<accession>A0A537IPT8</accession>
<keyword evidence="3 4" id="KW-0687">Ribonucleoprotein</keyword>
<dbReference type="SUPFAM" id="SSF143034">
    <property type="entry name" value="L35p-like"/>
    <property type="match status" value="1"/>
</dbReference>
<sequence length="65" mass="7533">MGKTKTHQGTAKRITVTARGKLIRGRQMAGHFKVVKSPRRRRSLKREVVVHGDNRRKIEALLPYR</sequence>
<evidence type="ECO:0000313" key="6">
    <source>
        <dbReference type="EMBL" id="TMI73368.1"/>
    </source>
</evidence>
<keyword evidence="2 4" id="KW-0689">Ribosomal protein</keyword>
<evidence type="ECO:0000256" key="2">
    <source>
        <dbReference type="ARBA" id="ARBA00022980"/>
    </source>
</evidence>
<dbReference type="Gene3D" id="4.10.410.60">
    <property type="match status" value="1"/>
</dbReference>
<dbReference type="InterPro" id="IPR001706">
    <property type="entry name" value="Ribosomal_bL35"/>
</dbReference>
<proteinExistence type="inferred from homology"/>
<evidence type="ECO:0000256" key="5">
    <source>
        <dbReference type="RuleBase" id="RU000568"/>
    </source>
</evidence>
<dbReference type="GO" id="GO:0003735">
    <property type="term" value="F:structural constituent of ribosome"/>
    <property type="evidence" value="ECO:0007669"/>
    <property type="project" value="InterPro"/>
</dbReference>
<dbReference type="InterPro" id="IPR037229">
    <property type="entry name" value="Ribosomal_bL35_sf"/>
</dbReference>
<comment type="caution">
    <text evidence="6">The sequence shown here is derived from an EMBL/GenBank/DDBJ whole genome shotgun (WGS) entry which is preliminary data.</text>
</comment>
<evidence type="ECO:0000313" key="7">
    <source>
        <dbReference type="Proteomes" id="UP000318834"/>
    </source>
</evidence>
<evidence type="ECO:0000256" key="3">
    <source>
        <dbReference type="ARBA" id="ARBA00023274"/>
    </source>
</evidence>
<dbReference type="Proteomes" id="UP000318834">
    <property type="component" value="Unassembled WGS sequence"/>
</dbReference>
<dbReference type="InterPro" id="IPR021137">
    <property type="entry name" value="Ribosomal_bL35-like"/>
</dbReference>
<protein>
    <recommendedName>
        <fullName evidence="4">Large ribosomal subunit protein bL35</fullName>
    </recommendedName>
</protein>
<dbReference type="EMBL" id="VBAP01000072">
    <property type="protein sequence ID" value="TMI73368.1"/>
    <property type="molecule type" value="Genomic_DNA"/>
</dbReference>
<dbReference type="NCBIfam" id="TIGR00001">
    <property type="entry name" value="rpmI_bact"/>
    <property type="match status" value="1"/>
</dbReference>
<gene>
    <name evidence="4 6" type="primary">rpmI</name>
    <name evidence="6" type="ORF">E6H05_09860</name>
</gene>